<feature type="transmembrane region" description="Helical" evidence="10">
    <location>
        <begin position="50"/>
        <end position="74"/>
    </location>
</feature>
<feature type="transmembrane region" description="Helical" evidence="10">
    <location>
        <begin position="137"/>
        <end position="155"/>
    </location>
</feature>
<proteinExistence type="inferred from homology"/>
<accession>A0A3B0CA93</accession>
<keyword evidence="12" id="KW-1185">Reference proteome</keyword>
<organism evidence="11 12">
    <name type="scientific">Ulvibacterium marinum</name>
    <dbReference type="NCBI Taxonomy" id="2419782"/>
    <lineage>
        <taxon>Bacteria</taxon>
        <taxon>Pseudomonadati</taxon>
        <taxon>Bacteroidota</taxon>
        <taxon>Flavobacteriia</taxon>
        <taxon>Flavobacteriales</taxon>
        <taxon>Flavobacteriaceae</taxon>
        <taxon>Ulvibacterium</taxon>
    </lineage>
</organism>
<dbReference type="InterPro" id="IPR002528">
    <property type="entry name" value="MATE_fam"/>
</dbReference>
<dbReference type="InterPro" id="IPR051327">
    <property type="entry name" value="MATE_MepA_subfamily"/>
</dbReference>
<keyword evidence="6 10" id="KW-0812">Transmembrane</keyword>
<dbReference type="OrthoDB" id="9811110at2"/>
<evidence type="ECO:0000313" key="12">
    <source>
        <dbReference type="Proteomes" id="UP000276603"/>
    </source>
</evidence>
<dbReference type="AlphaFoldDB" id="A0A3B0CA93"/>
<comment type="subcellular location">
    <subcellularLocation>
        <location evidence="1">Cell membrane</location>
        <topology evidence="1">Multi-pass membrane protein</topology>
    </subcellularLocation>
</comment>
<comment type="caution">
    <text evidence="11">The sequence shown here is derived from an EMBL/GenBank/DDBJ whole genome shotgun (WGS) entry which is preliminary data.</text>
</comment>
<keyword evidence="9" id="KW-0046">Antibiotic resistance</keyword>
<feature type="transmembrane region" description="Helical" evidence="10">
    <location>
        <begin position="256"/>
        <end position="280"/>
    </location>
</feature>
<dbReference type="GO" id="GO:0005886">
    <property type="term" value="C:plasma membrane"/>
    <property type="evidence" value="ECO:0007669"/>
    <property type="project" value="UniProtKB-SubCell"/>
</dbReference>
<evidence type="ECO:0000256" key="3">
    <source>
        <dbReference type="ARBA" id="ARBA00022106"/>
    </source>
</evidence>
<dbReference type="NCBIfam" id="TIGR00797">
    <property type="entry name" value="matE"/>
    <property type="match status" value="1"/>
</dbReference>
<feature type="transmembrane region" description="Helical" evidence="10">
    <location>
        <begin position="400"/>
        <end position="422"/>
    </location>
</feature>
<dbReference type="PANTHER" id="PTHR43823">
    <property type="entry name" value="SPORULATION PROTEIN YKVU"/>
    <property type="match status" value="1"/>
</dbReference>
<evidence type="ECO:0000256" key="5">
    <source>
        <dbReference type="ARBA" id="ARBA00022475"/>
    </source>
</evidence>
<keyword evidence="7 10" id="KW-1133">Transmembrane helix</keyword>
<dbReference type="GO" id="GO:0042910">
    <property type="term" value="F:xenobiotic transmembrane transporter activity"/>
    <property type="evidence" value="ECO:0007669"/>
    <property type="project" value="InterPro"/>
</dbReference>
<feature type="transmembrane region" description="Helical" evidence="10">
    <location>
        <begin position="428"/>
        <end position="449"/>
    </location>
</feature>
<feature type="transmembrane region" description="Helical" evidence="10">
    <location>
        <begin position="286"/>
        <end position="304"/>
    </location>
</feature>
<evidence type="ECO:0000256" key="7">
    <source>
        <dbReference type="ARBA" id="ARBA00022989"/>
    </source>
</evidence>
<feature type="transmembrane region" description="Helical" evidence="10">
    <location>
        <begin position="95"/>
        <end position="117"/>
    </location>
</feature>
<gene>
    <name evidence="11" type="ORF">D7Z94_02030</name>
</gene>
<protein>
    <recommendedName>
        <fullName evidence="3">Multidrug export protein MepA</fullName>
    </recommendedName>
</protein>
<comment type="similarity">
    <text evidence="2">Belongs to the multi antimicrobial extrusion (MATE) (TC 2.A.66.1) family. MepA subfamily.</text>
</comment>
<name>A0A3B0CA93_9FLAO</name>
<dbReference type="PIRSF" id="PIRSF006603">
    <property type="entry name" value="DinF"/>
    <property type="match status" value="1"/>
</dbReference>
<dbReference type="PANTHER" id="PTHR43823:SF3">
    <property type="entry name" value="MULTIDRUG EXPORT PROTEIN MEPA"/>
    <property type="match status" value="1"/>
</dbReference>
<sequence>MAKVSSEQLGTEPIGQLLIKQAVPASIGILVMSLNILVDSIFVGNWIGSIAIAAINVVLPVSFFIGALGMAIGIGGSSIISRALGAENKQKALKVFGNQVTLTLLVTISMVVVGLYFVDDLIPTFGGKGAIFEPAKIYYVIVVYGVPMLALCMMGNTVIRAEGKPKFAMNAMIIPSVGNLLMDYIFIYELDWGMYGAAWATTLGYFFCLCYIVWFFLSKNSELKLRMTDFGLNRSILREIGSLGFVTLSRQATISIIYLLMNNILFGLGGEAMVAVYAIIGRMLMFAFFPVFGVTQGFLPIAGYNYGAKKYPRVRESINTAIKYAAFMATLVFIFLMVFPSEIAALFLSDKPDMSSVELAANAFVLEHTPFAMRWVFAATPIIALQLIGAAYFQAIGKAVPALLLTLLRQGFFFIPLILILPNFLGELGVWISFPIADVLATIVTGFYLRKEVRNTLLARST</sequence>
<feature type="transmembrane region" description="Helical" evidence="10">
    <location>
        <begin position="324"/>
        <end position="348"/>
    </location>
</feature>
<dbReference type="CDD" id="cd13143">
    <property type="entry name" value="MATE_MepA_like"/>
    <property type="match status" value="1"/>
</dbReference>
<dbReference type="Pfam" id="PF01554">
    <property type="entry name" value="MatE"/>
    <property type="match status" value="2"/>
</dbReference>
<evidence type="ECO:0000256" key="9">
    <source>
        <dbReference type="ARBA" id="ARBA00023251"/>
    </source>
</evidence>
<feature type="transmembrane region" description="Helical" evidence="10">
    <location>
        <begin position="21"/>
        <end position="44"/>
    </location>
</feature>
<feature type="transmembrane region" description="Helical" evidence="10">
    <location>
        <begin position="372"/>
        <end position="393"/>
    </location>
</feature>
<dbReference type="GO" id="GO:0046677">
    <property type="term" value="P:response to antibiotic"/>
    <property type="evidence" value="ECO:0007669"/>
    <property type="project" value="UniProtKB-KW"/>
</dbReference>
<feature type="transmembrane region" description="Helical" evidence="10">
    <location>
        <begin position="194"/>
        <end position="217"/>
    </location>
</feature>
<evidence type="ECO:0000256" key="1">
    <source>
        <dbReference type="ARBA" id="ARBA00004651"/>
    </source>
</evidence>
<dbReference type="InterPro" id="IPR045070">
    <property type="entry name" value="MATE_MepA-like"/>
</dbReference>
<dbReference type="GO" id="GO:0015297">
    <property type="term" value="F:antiporter activity"/>
    <property type="evidence" value="ECO:0007669"/>
    <property type="project" value="InterPro"/>
</dbReference>
<evidence type="ECO:0000256" key="2">
    <source>
        <dbReference type="ARBA" id="ARBA00008417"/>
    </source>
</evidence>
<dbReference type="Proteomes" id="UP000276603">
    <property type="component" value="Unassembled WGS sequence"/>
</dbReference>
<dbReference type="EMBL" id="RBCJ01000001">
    <property type="protein sequence ID" value="RKN82643.1"/>
    <property type="molecule type" value="Genomic_DNA"/>
</dbReference>
<keyword evidence="5" id="KW-1003">Cell membrane</keyword>
<dbReference type="RefSeq" id="WP_120709834.1">
    <property type="nucleotide sequence ID" value="NZ_RBCJ01000001.1"/>
</dbReference>
<evidence type="ECO:0000256" key="4">
    <source>
        <dbReference type="ARBA" id="ARBA00022448"/>
    </source>
</evidence>
<keyword evidence="4" id="KW-0813">Transport</keyword>
<evidence type="ECO:0000256" key="8">
    <source>
        <dbReference type="ARBA" id="ARBA00023136"/>
    </source>
</evidence>
<dbReference type="InterPro" id="IPR048279">
    <property type="entry name" value="MdtK-like"/>
</dbReference>
<evidence type="ECO:0000256" key="6">
    <source>
        <dbReference type="ARBA" id="ARBA00022692"/>
    </source>
</evidence>
<keyword evidence="8 10" id="KW-0472">Membrane</keyword>
<feature type="transmembrane region" description="Helical" evidence="10">
    <location>
        <begin position="167"/>
        <end position="188"/>
    </location>
</feature>
<evidence type="ECO:0000313" key="11">
    <source>
        <dbReference type="EMBL" id="RKN82643.1"/>
    </source>
</evidence>
<reference evidence="11 12" key="1">
    <citation type="submission" date="2018-10" db="EMBL/GenBank/DDBJ databases">
        <title>Ulvibacterium marinum gen. nov., sp. nov., a novel marine bacterium of the family Flavobacteriaceae, isolated from a culture of the green alga Ulva prolifera.</title>
        <authorList>
            <person name="Zhang Z."/>
        </authorList>
    </citation>
    <scope>NUCLEOTIDE SEQUENCE [LARGE SCALE GENOMIC DNA]</scope>
    <source>
        <strain evidence="11 12">CCMM003</strain>
    </source>
</reference>
<evidence type="ECO:0000256" key="10">
    <source>
        <dbReference type="SAM" id="Phobius"/>
    </source>
</evidence>